<evidence type="ECO:0000313" key="7">
    <source>
        <dbReference type="EMBL" id="RXF55251.1"/>
    </source>
</evidence>
<feature type="domain" description="HTH lacI-type" evidence="5">
    <location>
        <begin position="5"/>
        <end position="58"/>
    </location>
</feature>
<keyword evidence="3" id="KW-0238">DNA-binding</keyword>
<dbReference type="AlphaFoldDB" id="A0A109DGA8"/>
<keyword evidence="2" id="KW-0805">Transcription regulation</keyword>
<dbReference type="PANTHER" id="PTHR30146">
    <property type="entry name" value="LACI-RELATED TRANSCRIPTIONAL REPRESSOR"/>
    <property type="match status" value="1"/>
</dbReference>
<proteinExistence type="predicted"/>
<evidence type="ECO:0000256" key="4">
    <source>
        <dbReference type="ARBA" id="ARBA00023163"/>
    </source>
</evidence>
<dbReference type="SUPFAM" id="SSF47413">
    <property type="entry name" value="lambda repressor-like DNA-binding domains"/>
    <property type="match status" value="1"/>
</dbReference>
<dbReference type="InterPro" id="IPR010982">
    <property type="entry name" value="Lambda_DNA-bd_dom_sf"/>
</dbReference>
<dbReference type="EMBL" id="SCLX01000091">
    <property type="protein sequence ID" value="RXF55251.1"/>
    <property type="molecule type" value="Genomic_DNA"/>
</dbReference>
<dbReference type="EMBL" id="LJGP01000002">
    <property type="protein sequence ID" value="KWU04916.1"/>
    <property type="molecule type" value="Genomic_DNA"/>
</dbReference>
<dbReference type="PANTHER" id="PTHR30146:SF95">
    <property type="entry name" value="RIBOSE OPERON REPRESSOR"/>
    <property type="match status" value="1"/>
</dbReference>
<keyword evidence="1" id="KW-0678">Repressor</keyword>
<accession>A0A109DGA8</accession>
<dbReference type="Gene3D" id="3.40.50.2300">
    <property type="match status" value="2"/>
</dbReference>
<evidence type="ECO:0000259" key="5">
    <source>
        <dbReference type="PROSITE" id="PS50932"/>
    </source>
</evidence>
<dbReference type="GO" id="GO:0003700">
    <property type="term" value="F:DNA-binding transcription factor activity"/>
    <property type="evidence" value="ECO:0007669"/>
    <property type="project" value="TreeGrafter"/>
</dbReference>
<reference evidence="6 8" key="1">
    <citation type="journal article" date="2016" name="Microbiology (Mosc.)">
        <title>Comparison of Lactobacillus crispatus isolates from Lactobacillus-dominated vaginal microbiomes with isolates from microbiomes containing bacterial vaginosis-associated bacteria.</title>
        <authorList>
            <person name="Abdelmaksoud A.A."/>
            <person name="Koparde V.N."/>
            <person name="Sheth N.U."/>
            <person name="Serrano M.G."/>
            <person name="Glascock A.L."/>
            <person name="Fettweis J.M."/>
            <person name="Strauss Iii J.F."/>
            <person name="Buck G.A."/>
            <person name="Jefferson K.K."/>
        </authorList>
    </citation>
    <scope>NUCLEOTIDE SEQUENCE [LARGE SCALE GENOMIC DNA]</scope>
    <source>
        <strain evidence="6 8">VMC3</strain>
    </source>
</reference>
<dbReference type="Pfam" id="PF13377">
    <property type="entry name" value="Peripla_BP_3"/>
    <property type="match status" value="1"/>
</dbReference>
<dbReference type="PROSITE" id="PS50932">
    <property type="entry name" value="HTH_LACI_2"/>
    <property type="match status" value="1"/>
</dbReference>
<protein>
    <submittedName>
        <fullName evidence="7">LacI family transcriptional regulator</fullName>
    </submittedName>
</protein>
<dbReference type="Gene3D" id="1.10.260.40">
    <property type="entry name" value="lambda repressor-like DNA-binding domains"/>
    <property type="match status" value="1"/>
</dbReference>
<dbReference type="Proteomes" id="UP000289808">
    <property type="component" value="Unassembled WGS sequence"/>
</dbReference>
<dbReference type="CDD" id="cd01392">
    <property type="entry name" value="HTH_LacI"/>
    <property type="match status" value="1"/>
</dbReference>
<dbReference type="Pfam" id="PF00356">
    <property type="entry name" value="LacI"/>
    <property type="match status" value="1"/>
</dbReference>
<dbReference type="InterPro" id="IPR000843">
    <property type="entry name" value="HTH_LacI"/>
</dbReference>
<name>A0A109DGA8_9LACO</name>
<dbReference type="PATRIC" id="fig|47770.28.peg.643"/>
<evidence type="ECO:0000256" key="3">
    <source>
        <dbReference type="ARBA" id="ARBA00023125"/>
    </source>
</evidence>
<comment type="caution">
    <text evidence="6">The sequence shown here is derived from an EMBL/GenBank/DDBJ whole genome shotgun (WGS) entry which is preliminary data.</text>
</comment>
<dbReference type="InterPro" id="IPR028082">
    <property type="entry name" value="Peripla_BP_I"/>
</dbReference>
<evidence type="ECO:0000256" key="2">
    <source>
        <dbReference type="ARBA" id="ARBA00023015"/>
    </source>
</evidence>
<dbReference type="SMART" id="SM00354">
    <property type="entry name" value="HTH_LACI"/>
    <property type="match status" value="1"/>
</dbReference>
<dbReference type="Proteomes" id="UP000067598">
    <property type="component" value="Unassembled WGS sequence"/>
</dbReference>
<dbReference type="InterPro" id="IPR046335">
    <property type="entry name" value="LacI/GalR-like_sensor"/>
</dbReference>
<evidence type="ECO:0000256" key="1">
    <source>
        <dbReference type="ARBA" id="ARBA00022491"/>
    </source>
</evidence>
<keyword evidence="4" id="KW-0804">Transcription</keyword>
<gene>
    <name evidence="6" type="ORF">AEL95_00290</name>
    <name evidence="7" type="ORF">ERD32_10715</name>
</gene>
<evidence type="ECO:0000313" key="8">
    <source>
        <dbReference type="Proteomes" id="UP000067598"/>
    </source>
</evidence>
<evidence type="ECO:0000313" key="9">
    <source>
        <dbReference type="Proteomes" id="UP000289808"/>
    </source>
</evidence>
<sequence>MSVNSIKDIARLSGYSISTVSRVLNNTGRISLKTREKILKIAKENNYSQNIIAKGMRKGSLAIIGILVPDITNPYYASIVKKCEQNFFKEDYLTIVCNTERNAKLEEKYISRLGNHMVDGLVIVSTQRKIDQKQSAIPTVFIDRSPKLTQNTIIASSDNYSGAVLATNHLIDIDCYPILITNKNNDFSSNKSRIKGFLDTAKSRGITDPIIINTETNSDEIYLKKDQLKEKIDNLLKKHKKIGIFAINDNVASYMYQLAIDNNISVPSKLSIVGFDDSPIAKKLQLTTIRQDTSKIARVSCTNLLKLLRHKEILDHKFTIGVSLIKRATT</sequence>
<dbReference type="RefSeq" id="WP_128734178.1">
    <property type="nucleotide sequence ID" value="NZ_AP025162.1"/>
</dbReference>
<organism evidence="6 8">
    <name type="scientific">Lactobacillus crispatus</name>
    <dbReference type="NCBI Taxonomy" id="47770"/>
    <lineage>
        <taxon>Bacteria</taxon>
        <taxon>Bacillati</taxon>
        <taxon>Bacillota</taxon>
        <taxon>Bacilli</taxon>
        <taxon>Lactobacillales</taxon>
        <taxon>Lactobacillaceae</taxon>
        <taxon>Lactobacillus</taxon>
    </lineage>
</organism>
<reference evidence="7 9" key="2">
    <citation type="submission" date="2019-01" db="EMBL/GenBank/DDBJ databases">
        <title>The genome sequence of Lactobacillus crispatus L49.</title>
        <authorList>
            <person name="Zhong J."/>
            <person name="Zhang J."/>
        </authorList>
    </citation>
    <scope>NUCLEOTIDE SEQUENCE [LARGE SCALE GENOMIC DNA]</scope>
    <source>
        <strain evidence="7 9">L49</strain>
    </source>
</reference>
<dbReference type="SUPFAM" id="SSF53822">
    <property type="entry name" value="Periplasmic binding protein-like I"/>
    <property type="match status" value="1"/>
</dbReference>
<evidence type="ECO:0000313" key="6">
    <source>
        <dbReference type="EMBL" id="KWU04916.1"/>
    </source>
</evidence>
<dbReference type="GO" id="GO:0000976">
    <property type="term" value="F:transcription cis-regulatory region binding"/>
    <property type="evidence" value="ECO:0007669"/>
    <property type="project" value="TreeGrafter"/>
</dbReference>